<proteinExistence type="predicted"/>
<reference evidence="1" key="1">
    <citation type="submission" date="2018-05" db="EMBL/GenBank/DDBJ databases">
        <authorList>
            <person name="Lanie J.A."/>
            <person name="Ng W.-L."/>
            <person name="Kazmierczak K.M."/>
            <person name="Andrzejewski T.M."/>
            <person name="Davidsen T.M."/>
            <person name="Wayne K.J."/>
            <person name="Tettelin H."/>
            <person name="Glass J.I."/>
            <person name="Rusch D."/>
            <person name="Podicherti R."/>
            <person name="Tsui H.-C.T."/>
            <person name="Winkler M.E."/>
        </authorList>
    </citation>
    <scope>NUCLEOTIDE SEQUENCE</scope>
    <source>
        <strain evidence="1">KNB</strain>
    </source>
</reference>
<sequence length="68" mass="7321">MAAVSREGVVHPAQENYFLGGQQQVIVEGAELGQFRGNDCLLCVAEVNPRAPLSLLGAGLGFLRRRIK</sequence>
<dbReference type="AlphaFoldDB" id="A0A2X0SHV5"/>
<name>A0A2X0SHV5_9PROT</name>
<dbReference type="EMBL" id="LS423452">
    <property type="protein sequence ID" value="SPS06991.1"/>
    <property type="molecule type" value="Genomic_DNA"/>
</dbReference>
<accession>A0A2X0SHV5</accession>
<gene>
    <name evidence="1" type="ORF">NITFAB_2589</name>
</gene>
<evidence type="ECO:0000313" key="1">
    <source>
        <dbReference type="EMBL" id="SPS06991.1"/>
    </source>
</evidence>
<protein>
    <submittedName>
        <fullName evidence="1">Uncharacterized protein</fullName>
    </submittedName>
</protein>
<organism evidence="1">
    <name type="scientific">Candidatus Nitrotoga fabula</name>
    <dbReference type="NCBI Taxonomy" id="2182327"/>
    <lineage>
        <taxon>Bacteria</taxon>
        <taxon>Pseudomonadati</taxon>
        <taxon>Pseudomonadota</taxon>
        <taxon>Betaproteobacteria</taxon>
        <taxon>Nitrosomonadales</taxon>
        <taxon>Gallionellaceae</taxon>
        <taxon>Candidatus Nitrotoga</taxon>
    </lineage>
</organism>